<dbReference type="AlphaFoldDB" id="A0A133KFV6"/>
<feature type="transmembrane region" description="Helical" evidence="9">
    <location>
        <begin position="223"/>
        <end position="241"/>
    </location>
</feature>
<feature type="domain" description="ABC transmembrane type-1" evidence="10">
    <location>
        <begin position="99"/>
        <end position="295"/>
    </location>
</feature>
<keyword evidence="7 9" id="KW-1133">Transmembrane helix</keyword>
<dbReference type="PATRIC" id="fig|33036.3.peg.730"/>
<evidence type="ECO:0000313" key="12">
    <source>
        <dbReference type="Proteomes" id="UP000070383"/>
    </source>
</evidence>
<comment type="similarity">
    <text evidence="2">Belongs to the binding-protein-dependent transport system permease family. MalFG subfamily.</text>
</comment>
<proteinExistence type="inferred from homology"/>
<evidence type="ECO:0000256" key="8">
    <source>
        <dbReference type="ARBA" id="ARBA00023136"/>
    </source>
</evidence>
<comment type="caution">
    <text evidence="11">The sequence shown here is derived from an EMBL/GenBank/DDBJ whole genome shotgun (WGS) entry which is preliminary data.</text>
</comment>
<keyword evidence="8 9" id="KW-0472">Membrane</keyword>
<evidence type="ECO:0000256" key="6">
    <source>
        <dbReference type="ARBA" id="ARBA00022692"/>
    </source>
</evidence>
<evidence type="ECO:0000313" key="11">
    <source>
        <dbReference type="EMBL" id="KWZ78439.1"/>
    </source>
</evidence>
<feature type="transmembrane region" description="Helical" evidence="9">
    <location>
        <begin position="163"/>
        <end position="184"/>
    </location>
</feature>
<keyword evidence="5" id="KW-0762">Sugar transport</keyword>
<evidence type="ECO:0000256" key="1">
    <source>
        <dbReference type="ARBA" id="ARBA00004651"/>
    </source>
</evidence>
<dbReference type="SUPFAM" id="SSF161098">
    <property type="entry name" value="MetI-like"/>
    <property type="match status" value="1"/>
</dbReference>
<evidence type="ECO:0000256" key="4">
    <source>
        <dbReference type="ARBA" id="ARBA00022475"/>
    </source>
</evidence>
<evidence type="ECO:0000256" key="7">
    <source>
        <dbReference type="ARBA" id="ARBA00022989"/>
    </source>
</evidence>
<evidence type="ECO:0000256" key="2">
    <source>
        <dbReference type="ARBA" id="ARBA00009047"/>
    </source>
</evidence>
<feature type="transmembrane region" description="Helical" evidence="9">
    <location>
        <begin position="136"/>
        <end position="157"/>
    </location>
</feature>
<dbReference type="EMBL" id="LRPM01000025">
    <property type="protein sequence ID" value="KWZ78439.1"/>
    <property type="molecule type" value="Genomic_DNA"/>
</dbReference>
<evidence type="ECO:0000256" key="9">
    <source>
        <dbReference type="RuleBase" id="RU363032"/>
    </source>
</evidence>
<dbReference type="InterPro" id="IPR035906">
    <property type="entry name" value="MetI-like_sf"/>
</dbReference>
<dbReference type="GO" id="GO:0005886">
    <property type="term" value="C:plasma membrane"/>
    <property type="evidence" value="ECO:0007669"/>
    <property type="project" value="UniProtKB-SubCell"/>
</dbReference>
<evidence type="ECO:0000259" key="10">
    <source>
        <dbReference type="PROSITE" id="PS50928"/>
    </source>
</evidence>
<dbReference type="PROSITE" id="PS50928">
    <property type="entry name" value="ABC_TM1"/>
    <property type="match status" value="1"/>
</dbReference>
<name>A0A133KFV6_9FIRM</name>
<dbReference type="PANTHER" id="PTHR32243">
    <property type="entry name" value="MALTOSE TRANSPORT SYSTEM PERMEASE-RELATED"/>
    <property type="match status" value="1"/>
</dbReference>
<comment type="subcellular location">
    <subcellularLocation>
        <location evidence="1 9">Cell membrane</location>
        <topology evidence="1 9">Multi-pass membrane protein</topology>
    </subcellularLocation>
</comment>
<accession>A0A133KFV6</accession>
<feature type="transmembrane region" description="Helical" evidence="9">
    <location>
        <begin position="276"/>
        <end position="295"/>
    </location>
</feature>
<evidence type="ECO:0000256" key="3">
    <source>
        <dbReference type="ARBA" id="ARBA00022448"/>
    </source>
</evidence>
<keyword evidence="4" id="KW-1003">Cell membrane</keyword>
<dbReference type="InterPro" id="IPR000515">
    <property type="entry name" value="MetI-like"/>
</dbReference>
<dbReference type="GO" id="GO:0042956">
    <property type="term" value="P:maltodextrin transmembrane transport"/>
    <property type="evidence" value="ECO:0007669"/>
    <property type="project" value="TreeGrafter"/>
</dbReference>
<sequence>MDIRILQLLRSINMFKKKKNSDLYLSDLQPLSAGGKTLLGLSYIILLIWAAFILVPLVIMVVSSFNGNQGQYISMSGDFVFSLDNFKYLFEKTEFLRWVLNTLKIATATTLLTLIFVSFTGYAYSRFRFKGKKASLITIMLVQIIPAFAGITAYYAIHSIVSGIIPVFSRAAMLVLIYSGGAIASNTFILKGYLDTISPELDEAAKIDGCSNIQVYRLIIMPLVRPMLAIIALQCFIGPFLDYMMPKILLTNPSDYTLATGLFTLISDVRNMNQPAFAAGGFLSAIPVMLLFLVLQDELVSGLSSGAVKG</sequence>
<feature type="transmembrane region" description="Helical" evidence="9">
    <location>
        <begin position="38"/>
        <end position="62"/>
    </location>
</feature>
<organism evidence="11 12">
    <name type="scientific">Anaerococcus tetradius</name>
    <dbReference type="NCBI Taxonomy" id="33036"/>
    <lineage>
        <taxon>Bacteria</taxon>
        <taxon>Bacillati</taxon>
        <taxon>Bacillota</taxon>
        <taxon>Tissierellia</taxon>
        <taxon>Tissierellales</taxon>
        <taxon>Peptoniphilaceae</taxon>
        <taxon>Anaerococcus</taxon>
    </lineage>
</organism>
<evidence type="ECO:0000256" key="5">
    <source>
        <dbReference type="ARBA" id="ARBA00022597"/>
    </source>
</evidence>
<keyword evidence="6 9" id="KW-0812">Transmembrane</keyword>
<keyword evidence="12" id="KW-1185">Reference proteome</keyword>
<dbReference type="STRING" id="33036.HMPREF3200_00735"/>
<dbReference type="Gene3D" id="1.10.3720.10">
    <property type="entry name" value="MetI-like"/>
    <property type="match status" value="1"/>
</dbReference>
<dbReference type="Pfam" id="PF00528">
    <property type="entry name" value="BPD_transp_1"/>
    <property type="match status" value="1"/>
</dbReference>
<dbReference type="CDD" id="cd06261">
    <property type="entry name" value="TM_PBP2"/>
    <property type="match status" value="1"/>
</dbReference>
<dbReference type="InterPro" id="IPR050901">
    <property type="entry name" value="BP-dep_ABC_trans_perm"/>
</dbReference>
<reference evidence="12" key="1">
    <citation type="submission" date="2016-01" db="EMBL/GenBank/DDBJ databases">
        <authorList>
            <person name="Mitreva M."/>
            <person name="Pepin K.H."/>
            <person name="Mihindukulasuriya K.A."/>
            <person name="Fulton R."/>
            <person name="Fronick C."/>
            <person name="O'Laughlin M."/>
            <person name="Miner T."/>
            <person name="Herter B."/>
            <person name="Rosa B.A."/>
            <person name="Cordes M."/>
            <person name="Tomlinson C."/>
            <person name="Wollam A."/>
            <person name="Palsikar V.B."/>
            <person name="Mardis E.R."/>
            <person name="Wilson R.K."/>
        </authorList>
    </citation>
    <scope>NUCLEOTIDE SEQUENCE [LARGE SCALE GENOMIC DNA]</scope>
    <source>
        <strain evidence="12">MJR8151</strain>
    </source>
</reference>
<keyword evidence="3 9" id="KW-0813">Transport</keyword>
<feature type="transmembrane region" description="Helical" evidence="9">
    <location>
        <begin position="105"/>
        <end position="124"/>
    </location>
</feature>
<gene>
    <name evidence="11" type="ORF">HMPREF3200_00735</name>
</gene>
<dbReference type="PANTHER" id="PTHR32243:SF50">
    <property type="entry name" value="MALTOSE_MALTODEXTRIN TRANSPORT SYSTEM PERMEASE PROTEIN MALG"/>
    <property type="match status" value="1"/>
</dbReference>
<protein>
    <submittedName>
        <fullName evidence="11">ABC transporter, permease protein</fullName>
    </submittedName>
</protein>
<dbReference type="Proteomes" id="UP000070383">
    <property type="component" value="Unassembled WGS sequence"/>
</dbReference>
<dbReference type="GO" id="GO:0015423">
    <property type="term" value="F:ABC-type maltose transporter activity"/>
    <property type="evidence" value="ECO:0007669"/>
    <property type="project" value="TreeGrafter"/>
</dbReference>